<evidence type="ECO:0000256" key="1">
    <source>
        <dbReference type="SAM" id="MobiDB-lite"/>
    </source>
</evidence>
<protein>
    <submittedName>
        <fullName evidence="2">Uncharacterized protein</fullName>
    </submittedName>
</protein>
<evidence type="ECO:0000313" key="3">
    <source>
        <dbReference type="Proteomes" id="UP000093412"/>
    </source>
</evidence>
<gene>
    <name evidence="2" type="ORF">OERS_14750</name>
</gene>
<sequence length="187" mass="19666">MSTTCPAPARWAAATASDTVVATGTATAGYASEATVRPATASRVRPLVIAAPAPDHRNAPISADHATVKKSTWYPLSRGQPRAHTTTPTAMTRPTQPATIVPRVRDPVTAQTADSRICPPSSGRPGSRLKTPTNALENAAAYSSRAGTVMVGCAWNANQHTTARSRFVSGPTTEMRIPSRGRREVPE</sequence>
<feature type="region of interest" description="Disordered" evidence="1">
    <location>
        <begin position="110"/>
        <end position="131"/>
    </location>
</feature>
<proteinExistence type="predicted"/>
<organism evidence="2 3">
    <name type="scientific">Oerskovia enterophila</name>
    <dbReference type="NCBI Taxonomy" id="43678"/>
    <lineage>
        <taxon>Bacteria</taxon>
        <taxon>Bacillati</taxon>
        <taxon>Actinomycetota</taxon>
        <taxon>Actinomycetes</taxon>
        <taxon>Micrococcales</taxon>
        <taxon>Cellulomonadaceae</taxon>
        <taxon>Oerskovia</taxon>
    </lineage>
</organism>
<name>A0ABX2Y5K5_9CELL</name>
<accession>A0ABX2Y5K5</accession>
<reference evidence="2 3" key="1">
    <citation type="submission" date="2016-06" db="EMBL/GenBank/DDBJ databases">
        <title>Genome sequence of Oerskovia enterophila DSM 43852.</title>
        <authorList>
            <person name="Poehlein A."/>
            <person name="Jag V."/>
            <person name="Bengelsdorf F.R."/>
            <person name="Daniel R."/>
            <person name="Duerre P."/>
        </authorList>
    </citation>
    <scope>NUCLEOTIDE SEQUENCE [LARGE SCALE GENOMIC DNA]</scope>
    <source>
        <strain evidence="2 3">DSM 43852</strain>
    </source>
</reference>
<evidence type="ECO:0000313" key="2">
    <source>
        <dbReference type="EMBL" id="OCI31804.1"/>
    </source>
</evidence>
<keyword evidence="3" id="KW-1185">Reference proteome</keyword>
<comment type="caution">
    <text evidence="2">The sequence shown here is derived from an EMBL/GenBank/DDBJ whole genome shotgun (WGS) entry which is preliminary data.</text>
</comment>
<dbReference type="Proteomes" id="UP000093412">
    <property type="component" value="Unassembled WGS sequence"/>
</dbReference>
<dbReference type="EMBL" id="MAQA01000013">
    <property type="protein sequence ID" value="OCI31804.1"/>
    <property type="molecule type" value="Genomic_DNA"/>
</dbReference>